<keyword evidence="5" id="KW-0863">Zinc-finger</keyword>
<dbReference type="InterPro" id="IPR012677">
    <property type="entry name" value="Nucleotide-bd_a/b_plait_sf"/>
</dbReference>
<dbReference type="PROSITE" id="PS00690">
    <property type="entry name" value="DEAH_ATP_HELICASE"/>
    <property type="match status" value="1"/>
</dbReference>
<dbReference type="InterPro" id="IPR017907">
    <property type="entry name" value="Znf_RING_CS"/>
</dbReference>
<dbReference type="InterPro" id="IPR013087">
    <property type="entry name" value="Znf_C2H2_type"/>
</dbReference>
<keyword evidence="10" id="KW-0067">ATP-binding</keyword>
<dbReference type="InterPro" id="IPR002867">
    <property type="entry name" value="IBR_dom"/>
</dbReference>
<dbReference type="Gene3D" id="1.20.120.1750">
    <property type="match status" value="1"/>
</dbReference>
<dbReference type="PROSITE" id="PS51873">
    <property type="entry name" value="TRIAD"/>
    <property type="match status" value="1"/>
</dbReference>
<dbReference type="Pfam" id="PF24641">
    <property type="entry name" value="KH_DEAH11_2nd"/>
    <property type="match status" value="1"/>
</dbReference>
<reference evidence="17 18" key="1">
    <citation type="submission" date="2024-11" db="EMBL/GenBank/DDBJ databases">
        <title>Chromosome-level genome assembly of the freshwater bivalve Anodonta woodiana.</title>
        <authorList>
            <person name="Chen X."/>
        </authorList>
    </citation>
    <scope>NUCLEOTIDE SEQUENCE [LARGE SCALE GENOMIC DNA]</scope>
    <source>
        <strain evidence="17">MN2024</strain>
        <tissue evidence="17">Gills</tissue>
    </source>
</reference>
<dbReference type="SUPFAM" id="SSF54928">
    <property type="entry name" value="RNA-binding domain, RBD"/>
    <property type="match status" value="2"/>
</dbReference>
<dbReference type="Pfam" id="PF01485">
    <property type="entry name" value="IBR"/>
    <property type="match status" value="1"/>
</dbReference>
<evidence type="ECO:0000259" key="15">
    <source>
        <dbReference type="PROSITE" id="PS51194"/>
    </source>
</evidence>
<dbReference type="CDD" id="cd18791">
    <property type="entry name" value="SF2_C_RHA"/>
    <property type="match status" value="1"/>
</dbReference>
<dbReference type="InterPro" id="IPR002464">
    <property type="entry name" value="DNA/RNA_helicase_DEAH_CS"/>
</dbReference>
<dbReference type="CDD" id="cd00590">
    <property type="entry name" value="RRM_SF"/>
    <property type="match status" value="1"/>
</dbReference>
<dbReference type="Pfam" id="PF07717">
    <property type="entry name" value="OB_NTP_bind"/>
    <property type="match status" value="1"/>
</dbReference>
<dbReference type="CDD" id="cd17917">
    <property type="entry name" value="DEXHc_RHA-like"/>
    <property type="match status" value="1"/>
</dbReference>
<evidence type="ECO:0000256" key="1">
    <source>
        <dbReference type="ARBA" id="ARBA00022679"/>
    </source>
</evidence>
<dbReference type="PANTHER" id="PTHR18934:SF91">
    <property type="entry name" value="PRE-MRNA-SPLICING FACTOR ATP-DEPENDENT RNA HELICASE PRP16"/>
    <property type="match status" value="1"/>
</dbReference>
<dbReference type="SUPFAM" id="SSF52540">
    <property type="entry name" value="P-loop containing nucleoside triphosphate hydrolases"/>
    <property type="match status" value="1"/>
</dbReference>
<evidence type="ECO:0000256" key="11">
    <source>
        <dbReference type="ARBA" id="ARBA00038040"/>
    </source>
</evidence>
<dbReference type="SMART" id="SM00647">
    <property type="entry name" value="IBR"/>
    <property type="match status" value="2"/>
</dbReference>
<dbReference type="PROSITE" id="PS51194">
    <property type="entry name" value="HELICASE_CTER"/>
    <property type="match status" value="1"/>
</dbReference>
<keyword evidence="9" id="KW-0862">Zinc</keyword>
<dbReference type="Gene3D" id="3.30.40.10">
    <property type="entry name" value="Zinc/RING finger domain, C3HC4 (zinc finger)"/>
    <property type="match status" value="1"/>
</dbReference>
<dbReference type="CDD" id="cd22585">
    <property type="entry name" value="Rcat_RBR_DEAH12-like"/>
    <property type="match status" value="1"/>
</dbReference>
<evidence type="ECO:0000313" key="18">
    <source>
        <dbReference type="Proteomes" id="UP001634394"/>
    </source>
</evidence>
<comment type="similarity">
    <text evidence="11">Belongs to the DEAD box helicase family. DEAH subfamily. PRP16 sub-subfamily.</text>
</comment>
<dbReference type="InterPro" id="IPR013083">
    <property type="entry name" value="Znf_RING/FYVE/PHD"/>
</dbReference>
<dbReference type="Pfam" id="PF22191">
    <property type="entry name" value="IBR_1"/>
    <property type="match status" value="1"/>
</dbReference>
<dbReference type="PROSITE" id="PS50084">
    <property type="entry name" value="KH_TYPE_1"/>
    <property type="match status" value="1"/>
</dbReference>
<keyword evidence="12" id="KW-0694">RNA-binding</keyword>
<dbReference type="Pfam" id="PF00271">
    <property type="entry name" value="Helicase_C"/>
    <property type="match status" value="1"/>
</dbReference>
<keyword evidence="13" id="KW-0175">Coiled coil</keyword>
<dbReference type="SUPFAM" id="SSF57850">
    <property type="entry name" value="RING/U-box"/>
    <property type="match status" value="3"/>
</dbReference>
<evidence type="ECO:0000256" key="4">
    <source>
        <dbReference type="ARBA" id="ARBA00022741"/>
    </source>
</evidence>
<feature type="domain" description="Helicase C-terminal" evidence="15">
    <location>
        <begin position="450"/>
        <end position="624"/>
    </location>
</feature>
<gene>
    <name evidence="17" type="ORF">ACJMK2_019034</name>
</gene>
<dbReference type="SMART" id="SM00487">
    <property type="entry name" value="DEXDc"/>
    <property type="match status" value="1"/>
</dbReference>
<comment type="caution">
    <text evidence="17">The sequence shown here is derived from an EMBL/GenBank/DDBJ whole genome shotgun (WGS) entry which is preliminary data.</text>
</comment>
<evidence type="ECO:0000259" key="14">
    <source>
        <dbReference type="PROSITE" id="PS51192"/>
    </source>
</evidence>
<proteinExistence type="inferred from homology"/>
<dbReference type="GO" id="GO:0003723">
    <property type="term" value="F:RNA binding"/>
    <property type="evidence" value="ECO:0007669"/>
    <property type="project" value="UniProtKB-UniRule"/>
</dbReference>
<dbReference type="InterPro" id="IPR056245">
    <property type="entry name" value="KH_DEAH11/12"/>
</dbReference>
<dbReference type="InterPro" id="IPR056247">
    <property type="entry name" value="KH_DEAH11/12_2nd"/>
</dbReference>
<dbReference type="PROSITE" id="PS00518">
    <property type="entry name" value="ZF_RING_1"/>
    <property type="match status" value="1"/>
</dbReference>
<evidence type="ECO:0000256" key="9">
    <source>
        <dbReference type="ARBA" id="ARBA00022833"/>
    </source>
</evidence>
<feature type="domain" description="RING-type" evidence="16">
    <location>
        <begin position="1497"/>
        <end position="1711"/>
    </location>
</feature>
<dbReference type="InterPro" id="IPR011709">
    <property type="entry name" value="DEAD-box_helicase_OB_fold"/>
</dbReference>
<dbReference type="InterPro" id="IPR035979">
    <property type="entry name" value="RBD_domain_sf"/>
</dbReference>
<dbReference type="PROSITE" id="PS51192">
    <property type="entry name" value="HELICASE_ATP_BIND_1"/>
    <property type="match status" value="1"/>
</dbReference>
<keyword evidence="4" id="KW-0547">Nucleotide-binding</keyword>
<dbReference type="GO" id="GO:0008270">
    <property type="term" value="F:zinc ion binding"/>
    <property type="evidence" value="ECO:0007669"/>
    <property type="project" value="UniProtKB-KW"/>
</dbReference>
<dbReference type="Gene3D" id="3.40.50.300">
    <property type="entry name" value="P-loop containing nucleotide triphosphate hydrolases"/>
    <property type="match status" value="2"/>
</dbReference>
<dbReference type="GO" id="GO:0016740">
    <property type="term" value="F:transferase activity"/>
    <property type="evidence" value="ECO:0007669"/>
    <property type="project" value="UniProtKB-KW"/>
</dbReference>
<dbReference type="GO" id="GO:0005524">
    <property type="term" value="F:ATP binding"/>
    <property type="evidence" value="ECO:0007669"/>
    <property type="project" value="UniProtKB-KW"/>
</dbReference>
<dbReference type="InterPro" id="IPR027417">
    <property type="entry name" value="P-loop_NTPase"/>
</dbReference>
<dbReference type="InterPro" id="IPR007502">
    <property type="entry name" value="Helicase-assoc_dom"/>
</dbReference>
<organism evidence="17 18">
    <name type="scientific">Sinanodonta woodiana</name>
    <name type="common">Chinese pond mussel</name>
    <name type="synonym">Anodonta woodiana</name>
    <dbReference type="NCBI Taxonomy" id="1069815"/>
    <lineage>
        <taxon>Eukaryota</taxon>
        <taxon>Metazoa</taxon>
        <taxon>Spiralia</taxon>
        <taxon>Lophotrochozoa</taxon>
        <taxon>Mollusca</taxon>
        <taxon>Bivalvia</taxon>
        <taxon>Autobranchia</taxon>
        <taxon>Heteroconchia</taxon>
        <taxon>Palaeoheterodonta</taxon>
        <taxon>Unionida</taxon>
        <taxon>Unionoidea</taxon>
        <taxon>Unionidae</taxon>
        <taxon>Unioninae</taxon>
        <taxon>Sinanodonta</taxon>
    </lineage>
</organism>
<evidence type="ECO:0000256" key="2">
    <source>
        <dbReference type="ARBA" id="ARBA00022723"/>
    </source>
</evidence>
<evidence type="ECO:0000256" key="8">
    <source>
        <dbReference type="ARBA" id="ARBA00022806"/>
    </source>
</evidence>
<dbReference type="Proteomes" id="UP001634394">
    <property type="component" value="Unassembled WGS sequence"/>
</dbReference>
<dbReference type="PANTHER" id="PTHR18934">
    <property type="entry name" value="ATP-DEPENDENT RNA HELICASE"/>
    <property type="match status" value="1"/>
</dbReference>
<evidence type="ECO:0000256" key="13">
    <source>
        <dbReference type="SAM" id="Coils"/>
    </source>
</evidence>
<dbReference type="CDD" id="cd20335">
    <property type="entry name" value="BRcat_RBR"/>
    <property type="match status" value="1"/>
</dbReference>
<keyword evidence="7" id="KW-0378">Hydrolase</keyword>
<dbReference type="Gene3D" id="3.30.70.330">
    <property type="match status" value="2"/>
</dbReference>
<evidence type="ECO:0000256" key="6">
    <source>
        <dbReference type="ARBA" id="ARBA00022786"/>
    </source>
</evidence>
<feature type="coiled-coil region" evidence="13">
    <location>
        <begin position="151"/>
        <end position="202"/>
    </location>
</feature>
<keyword evidence="3" id="KW-0677">Repeat</keyword>
<name>A0ABD3UGK3_SINWO</name>
<dbReference type="Pfam" id="PF00270">
    <property type="entry name" value="DEAD"/>
    <property type="match status" value="1"/>
</dbReference>
<evidence type="ECO:0000256" key="3">
    <source>
        <dbReference type="ARBA" id="ARBA00022737"/>
    </source>
</evidence>
<evidence type="ECO:0000256" key="12">
    <source>
        <dbReference type="PROSITE-ProRule" id="PRU00117"/>
    </source>
</evidence>
<evidence type="ECO:0000313" key="17">
    <source>
        <dbReference type="EMBL" id="KAL3848157.1"/>
    </source>
</evidence>
<dbReference type="GO" id="GO:0016787">
    <property type="term" value="F:hydrolase activity"/>
    <property type="evidence" value="ECO:0007669"/>
    <property type="project" value="UniProtKB-KW"/>
</dbReference>
<evidence type="ECO:0000256" key="5">
    <source>
        <dbReference type="ARBA" id="ARBA00022771"/>
    </source>
</evidence>
<dbReference type="Gene3D" id="1.20.120.1080">
    <property type="match status" value="1"/>
</dbReference>
<keyword evidence="2" id="KW-0479">Metal-binding</keyword>
<dbReference type="InterPro" id="IPR014001">
    <property type="entry name" value="Helicase_ATP-bd"/>
</dbReference>
<dbReference type="GO" id="GO:0004386">
    <property type="term" value="F:helicase activity"/>
    <property type="evidence" value="ECO:0007669"/>
    <property type="project" value="UniProtKB-KW"/>
</dbReference>
<evidence type="ECO:0000259" key="16">
    <source>
        <dbReference type="PROSITE" id="PS51873"/>
    </source>
</evidence>
<keyword evidence="1" id="KW-0808">Transferase</keyword>
<dbReference type="PROSITE" id="PS00028">
    <property type="entry name" value="ZINC_FINGER_C2H2_1"/>
    <property type="match status" value="1"/>
</dbReference>
<dbReference type="SMART" id="SM00847">
    <property type="entry name" value="HA2"/>
    <property type="match status" value="1"/>
</dbReference>
<accession>A0ABD3UGK3</accession>
<dbReference type="InterPro" id="IPR044066">
    <property type="entry name" value="TRIAD_supradom"/>
</dbReference>
<keyword evidence="8" id="KW-0347">Helicase</keyword>
<feature type="domain" description="Helicase ATP-binding" evidence="14">
    <location>
        <begin position="258"/>
        <end position="421"/>
    </location>
</feature>
<keyword evidence="6" id="KW-0833">Ubl conjugation pathway</keyword>
<keyword evidence="18" id="KW-1185">Reference proteome</keyword>
<dbReference type="SMART" id="SM00490">
    <property type="entry name" value="HELICc"/>
    <property type="match status" value="1"/>
</dbReference>
<dbReference type="Pfam" id="PF24471">
    <property type="entry name" value="KH_DEAH11"/>
    <property type="match status" value="1"/>
</dbReference>
<evidence type="ECO:0000256" key="10">
    <source>
        <dbReference type="ARBA" id="ARBA00022840"/>
    </source>
</evidence>
<evidence type="ECO:0000256" key="7">
    <source>
        <dbReference type="ARBA" id="ARBA00022801"/>
    </source>
</evidence>
<dbReference type="InterPro" id="IPR011545">
    <property type="entry name" value="DEAD/DEAH_box_helicase_dom"/>
</dbReference>
<protein>
    <submittedName>
        <fullName evidence="17">Uncharacterized protein</fullName>
    </submittedName>
</protein>
<dbReference type="EMBL" id="JBJQND010000016">
    <property type="protein sequence ID" value="KAL3848157.1"/>
    <property type="molecule type" value="Genomic_DNA"/>
</dbReference>
<sequence length="1711" mass="193280">MDGTKYNDKKIKREGYNMMKNDKRKQKAMKNKPSLLCVNFSDEAEIGSDFGNYMKYRLGDGFKSNFEVQETEKIIIKGKKNIKVTLCFSSKSAATKAQYLLNQSNEKSHTKLYMYFPEDKENELIVLNSSETESRFEKHLQIILEQARKYLALHESKINEKGEKLKELEHKLEDKYLSLQQFESTESEIKATKDKCNELECHKNEFCSYLRSIHNKLQEIKVLVKFDIKINEIRSAFAIECRRLSNALPMYARRSDILNTVKNSQVSVILGETGSGKSTQMTQYLYQAGFAEHGLIACTQPRKIAAVTLATHVASEMASNVGQIVGYQVGLKVRRTNITKILYMTDHILLNECLKDNELKNFSCIIIDEAHERSIFTDLLLGMIKTAMKKRPDLKVIITSATINPDVFVSYFGGAEKCPVVRVSGRTYPVEVIWLKPEDDENPFEDYVTQAVNTAVDLHRQNPPADGDMLIFLTTPLETEKCCEEFSQKCPTDRSFQCLPLHGKLQPEEQQKVFQPSAPNKRKVVFATNSAETSVTIPGVRFVVDTGLAKDMRFDPRRNISSLCVYPISQSSAEQRKGRAGRTSPGKCYRLYNEKTYEAMEKSTKPEILRVHLGQALLKLLELGVDPLSFDFVESPTQEALENAMQSLHDIGAVEDARITKLGQWISKLTIEPRQGLLLKKGILAGIPMEALIVASFSGGSGTFYRSGTEEEKKKADLKKIAFSHKGGDILTLLNVYRKWDQVAEKQKGRWCFENCINAKSIKGVRETMKELRNILKRDLGEDIPFEFRSVEEADSILKKLLVEVLKQNVCCFLGHEKAGYFNFKNHQHVQIHPSSVLKPLDLQPELLVYEQVLQTYTDFVTNVTPVDETEITVLPSEVLDIYRNTIDNIRVTLKHTCWAGKKAMKQFVGPLHKNRKETELSISAACANRTVVVEANRITGEIQLYCSKVDEQCAVRMLQDVLGEIIKPMLQNCIDVPVGKSDEGVRAILGAGGDVINILMPHQYRTIIIKQRLLSSIEIEVSDIKEDFSPFGEIIDIKPFTKKNRKDPSSWGTVTFRTDTDAMNAFNFFASSGNRFFEAVPFLPRTNSKVSKDFKIKLTWLRRPGKGIAYVTMAWPEDYVQAMVAGSILIAGNIVSIQGSRSKGNHDTTNQLFLRKLPMDILEEDIKVAFKEFLGLSEAETNDRIKSIVVPREVAETSQQMYASLRKIIEKEVLLYASRGSFDIIFAPDPLKNQKCVRYTVFVNFSNPEEGQTALNGMQMNPPNFSGYPVRVTAELETSIVIWKNVYEALKSDIEPVIQSFMSQYPDVHIKTNTSKSGNIFINIKSNSTSLLARVKISLDDLVQGDVLECGRNKEIARLFTRDGRSQMEKIEKETGTVIFVDSRTMFVSIQGTQARRTKALSDINSYLDTLAGLVEKHLQLKGDGKPRGMMKELIARFGSDLGQMKKDTGVKSIKLDLRNHKIVVLGDEDSVGKMETKIQEICNGLLKSPYRAGSEMPDCPICLCSVEESNMYRPEYCGHPYCSDCIKNQLKSAIQDKSFPVLCAVGNCKQPLVIEDFTALIQQGCTTQRDLMKAAVSFFVGVNNAQFRYCITPNCNMVYRVTAEGTPFTCSECQQRICTACHVQYHNGMTCSMYRAEKRDENKIDSWLRKDSANRKLCPKCSAPIEKSGGCNHMECRNCHIHICWVCLKTFDTGSACYGHMSSAHNSFV</sequence>
<dbReference type="InterPro" id="IPR001650">
    <property type="entry name" value="Helicase_C-like"/>
</dbReference>